<dbReference type="Gene3D" id="3.40.50.300">
    <property type="entry name" value="P-loop containing nucleotide triphosphate hydrolases"/>
    <property type="match status" value="1"/>
</dbReference>
<dbReference type="HAMAP" id="MF_00054_B">
    <property type="entry name" value="EF_G_EF_2_B"/>
    <property type="match status" value="1"/>
</dbReference>
<dbReference type="GO" id="GO:0005525">
    <property type="term" value="F:GTP binding"/>
    <property type="evidence" value="ECO:0007669"/>
    <property type="project" value="UniProtKB-UniRule"/>
</dbReference>
<evidence type="ECO:0000256" key="8">
    <source>
        <dbReference type="HAMAP-Rule" id="MF_03061"/>
    </source>
</evidence>
<keyword evidence="3 8" id="KW-0251">Elongation factor</keyword>
<dbReference type="PROSITE" id="PS00301">
    <property type="entry name" value="G_TR_1"/>
    <property type="match status" value="1"/>
</dbReference>
<dbReference type="RefSeq" id="XP_007320211.1">
    <property type="nucleotide sequence ID" value="XM_007320149.1"/>
</dbReference>
<dbReference type="Gene3D" id="3.30.70.870">
    <property type="entry name" value="Elongation Factor G (Translational Gtpase), domain 3"/>
    <property type="match status" value="1"/>
</dbReference>
<dbReference type="NCBIfam" id="NF009381">
    <property type="entry name" value="PRK12740.1-5"/>
    <property type="match status" value="1"/>
</dbReference>
<dbReference type="Gene3D" id="2.40.30.10">
    <property type="entry name" value="Translation factors"/>
    <property type="match status" value="1"/>
</dbReference>
<dbReference type="Pfam" id="PF00009">
    <property type="entry name" value="GTP_EFTU"/>
    <property type="match status" value="1"/>
</dbReference>
<dbReference type="InterPro" id="IPR004161">
    <property type="entry name" value="EFTu-like_2"/>
</dbReference>
<gene>
    <name evidence="8" type="primary">MEF1</name>
    <name evidence="10" type="ORF">SERLADRAFT_450668</name>
</gene>
<dbReference type="NCBIfam" id="TIGR00484">
    <property type="entry name" value="EF-G"/>
    <property type="match status" value="1"/>
</dbReference>
<dbReference type="SUPFAM" id="SSF54980">
    <property type="entry name" value="EF-G C-terminal domain-like"/>
    <property type="match status" value="2"/>
</dbReference>
<dbReference type="Gene3D" id="3.30.230.10">
    <property type="match status" value="1"/>
</dbReference>
<evidence type="ECO:0000256" key="5">
    <source>
        <dbReference type="ARBA" id="ARBA00023128"/>
    </source>
</evidence>
<comment type="similarity">
    <text evidence="1">Belongs to the TRAFAC class translation factor GTPase superfamily. Classic translation factor GTPase family. EF-G/EF-2 subfamily.</text>
</comment>
<feature type="binding site" evidence="8">
    <location>
        <begin position="209"/>
        <end position="212"/>
    </location>
    <ligand>
        <name>GTP</name>
        <dbReference type="ChEBI" id="CHEBI:37565"/>
    </ligand>
</feature>
<dbReference type="SMART" id="SM00889">
    <property type="entry name" value="EFG_IV"/>
    <property type="match status" value="1"/>
</dbReference>
<comment type="function">
    <text evidence="8">Mitochondrial GTPase that catalyzes the GTP-dependent ribosomal translocation step during translation elongation. During this step, the ribosome changes from the pre-translocational (PRE) to the post-translocational (POST) state as the newly formed A-site-bound peptidyl-tRNA and P-site-bound deacylated tRNA move to the P and E sites, respectively. Catalyzes the coordinated movement of the two tRNA molecules, the mRNA and conformational changes in the ribosome.</text>
</comment>
<dbReference type="SUPFAM" id="SSF50447">
    <property type="entry name" value="Translation proteins"/>
    <property type="match status" value="1"/>
</dbReference>
<proteinExistence type="inferred from homology"/>
<dbReference type="InterPro" id="IPR000795">
    <property type="entry name" value="T_Tr_GTP-bd_dom"/>
</dbReference>
<dbReference type="SUPFAM" id="SSF52540">
    <property type="entry name" value="P-loop containing nucleoside triphosphate hydrolases"/>
    <property type="match status" value="1"/>
</dbReference>
<dbReference type="Pfam" id="PF03144">
    <property type="entry name" value="GTP_EFTU_D2"/>
    <property type="match status" value="1"/>
</dbReference>
<comment type="function">
    <text evidence="7">Catalyzes the GTP-dependent ribosomal translocation step during translation elongation. During this step, the ribosome changes from the pre-translocational (PRE) to the post-translocational (POST) state as the newly formed A-site-bound peptidyl-tRNA and P-site-bound deacylated tRNA move to the P and E sites, respectively. Catalyzes the coordinated movement of the two tRNA molecules, the mRNA and conformational changes in the ribosome.</text>
</comment>
<dbReference type="CDD" id="cd16262">
    <property type="entry name" value="EFG_III"/>
    <property type="match status" value="1"/>
</dbReference>
<evidence type="ECO:0000256" key="7">
    <source>
        <dbReference type="ARBA" id="ARBA00024731"/>
    </source>
</evidence>
<dbReference type="InterPro" id="IPR009022">
    <property type="entry name" value="EFG_III"/>
</dbReference>
<feature type="binding site" evidence="8">
    <location>
        <begin position="78"/>
        <end position="85"/>
    </location>
    <ligand>
        <name>GTP</name>
        <dbReference type="ChEBI" id="CHEBI:37565"/>
    </ligand>
</feature>
<dbReference type="CDD" id="cd04091">
    <property type="entry name" value="mtEFG1_II_like"/>
    <property type="match status" value="1"/>
</dbReference>
<dbReference type="InterPro" id="IPR031157">
    <property type="entry name" value="G_TR_CS"/>
</dbReference>
<feature type="domain" description="Tr-type G" evidence="9">
    <location>
        <begin position="69"/>
        <end position="357"/>
    </location>
</feature>
<dbReference type="PROSITE" id="PS51722">
    <property type="entry name" value="G_TR_2"/>
    <property type="match status" value="1"/>
</dbReference>
<dbReference type="GO" id="GO:0003746">
    <property type="term" value="F:translation elongation factor activity"/>
    <property type="evidence" value="ECO:0007669"/>
    <property type="project" value="UniProtKB-UniRule"/>
</dbReference>
<dbReference type="FunFam" id="3.30.70.870:FF:000001">
    <property type="entry name" value="Elongation factor G"/>
    <property type="match status" value="1"/>
</dbReference>
<dbReference type="KEGG" id="sla:SERLADRAFT_450668"/>
<dbReference type="SMART" id="SM00838">
    <property type="entry name" value="EFG_C"/>
    <property type="match status" value="1"/>
</dbReference>
<dbReference type="InterPro" id="IPR005517">
    <property type="entry name" value="Transl_elong_EFG/EF2_IV"/>
</dbReference>
<dbReference type="PANTHER" id="PTHR43636:SF2">
    <property type="entry name" value="ELONGATION FACTOR G, MITOCHONDRIAL"/>
    <property type="match status" value="1"/>
</dbReference>
<dbReference type="GeneID" id="18816675"/>
<dbReference type="EMBL" id="GL945436">
    <property type="protein sequence ID" value="EGO22971.1"/>
    <property type="molecule type" value="Genomic_DNA"/>
</dbReference>
<dbReference type="InterPro" id="IPR041095">
    <property type="entry name" value="EFG_II"/>
</dbReference>
<organism>
    <name type="scientific">Serpula lacrymans var. lacrymans (strain S7.9)</name>
    <name type="common">Dry rot fungus</name>
    <dbReference type="NCBI Taxonomy" id="578457"/>
    <lineage>
        <taxon>Eukaryota</taxon>
        <taxon>Fungi</taxon>
        <taxon>Dikarya</taxon>
        <taxon>Basidiomycota</taxon>
        <taxon>Agaricomycotina</taxon>
        <taxon>Agaricomycetes</taxon>
        <taxon>Agaricomycetidae</taxon>
        <taxon>Boletales</taxon>
        <taxon>Coniophorineae</taxon>
        <taxon>Serpulaceae</taxon>
        <taxon>Serpula</taxon>
    </lineage>
</organism>
<keyword evidence="4 8" id="KW-0648">Protein biosynthesis</keyword>
<dbReference type="Pfam" id="PF03764">
    <property type="entry name" value="EFG_IV"/>
    <property type="match status" value="1"/>
</dbReference>
<dbReference type="GO" id="GO:0005739">
    <property type="term" value="C:mitochondrion"/>
    <property type="evidence" value="ECO:0007669"/>
    <property type="project" value="UniProtKB-SubCell"/>
</dbReference>
<dbReference type="SUPFAM" id="SSF54211">
    <property type="entry name" value="Ribosomal protein S5 domain 2-like"/>
    <property type="match status" value="1"/>
</dbReference>
<dbReference type="InterPro" id="IPR004540">
    <property type="entry name" value="Transl_elong_EFG/EF2"/>
</dbReference>
<dbReference type="OrthoDB" id="198619at2759"/>
<dbReference type="FunFam" id="3.30.70.240:FF:000001">
    <property type="entry name" value="Elongation factor G"/>
    <property type="match status" value="1"/>
</dbReference>
<dbReference type="InterPro" id="IPR027417">
    <property type="entry name" value="P-loop_NTPase"/>
</dbReference>
<evidence type="ECO:0000256" key="1">
    <source>
        <dbReference type="ARBA" id="ARBA00005870"/>
    </source>
</evidence>
<dbReference type="InterPro" id="IPR047872">
    <property type="entry name" value="EFG_IV"/>
</dbReference>
<dbReference type="InterPro" id="IPR020568">
    <property type="entry name" value="Ribosomal_Su5_D2-typ_SF"/>
</dbReference>
<dbReference type="CDD" id="cd01886">
    <property type="entry name" value="EF-G"/>
    <property type="match status" value="1"/>
</dbReference>
<evidence type="ECO:0000313" key="10">
    <source>
        <dbReference type="EMBL" id="EGO22971.1"/>
    </source>
</evidence>
<dbReference type="FunFam" id="2.40.30.10:FF:000022">
    <property type="entry name" value="Elongation factor G, mitochondrial"/>
    <property type="match status" value="1"/>
</dbReference>
<dbReference type="Gene3D" id="3.30.70.240">
    <property type="match status" value="1"/>
</dbReference>
<dbReference type="CDD" id="cd01434">
    <property type="entry name" value="EFG_mtEFG1_IV"/>
    <property type="match status" value="1"/>
</dbReference>
<comment type="pathway">
    <text evidence="8">Protein biosynthesis; polypeptide chain elongation.</text>
</comment>
<dbReference type="InterPro" id="IPR035647">
    <property type="entry name" value="EFG_III/V"/>
</dbReference>
<name>F8P1E2_SERL9</name>
<dbReference type="InterPro" id="IPR000640">
    <property type="entry name" value="EFG_V-like"/>
</dbReference>
<dbReference type="HOGENOM" id="CLU_002794_4_0_1"/>
<comment type="similarity">
    <text evidence="8">Belongs to the GTP-binding elongation factor family. EF-G/EF-2 subfamily.</text>
</comment>
<evidence type="ECO:0000256" key="6">
    <source>
        <dbReference type="ARBA" id="ARBA00023134"/>
    </source>
</evidence>
<dbReference type="PRINTS" id="PR00315">
    <property type="entry name" value="ELONGATNFCT"/>
</dbReference>
<dbReference type="InterPro" id="IPR005225">
    <property type="entry name" value="Small_GTP-bd"/>
</dbReference>
<keyword evidence="6 8" id="KW-0342">GTP-binding</keyword>
<accession>F8P1E2</accession>
<dbReference type="Pfam" id="PF00679">
    <property type="entry name" value="EFG_C"/>
    <property type="match status" value="1"/>
</dbReference>
<evidence type="ECO:0000256" key="3">
    <source>
        <dbReference type="ARBA" id="ARBA00022768"/>
    </source>
</evidence>
<feature type="binding site" evidence="8">
    <location>
        <begin position="155"/>
        <end position="159"/>
    </location>
    <ligand>
        <name>GTP</name>
        <dbReference type="ChEBI" id="CHEBI:37565"/>
    </ligand>
</feature>
<dbReference type="FunFam" id="3.40.50.300:FF:000029">
    <property type="entry name" value="Elongation factor G"/>
    <property type="match status" value="1"/>
</dbReference>
<dbReference type="GO" id="GO:0070125">
    <property type="term" value="P:mitochondrial translational elongation"/>
    <property type="evidence" value="ECO:0007669"/>
    <property type="project" value="UniProtKB-UniRule"/>
</dbReference>
<evidence type="ECO:0000259" key="9">
    <source>
        <dbReference type="PROSITE" id="PS51722"/>
    </source>
</evidence>
<evidence type="ECO:0000256" key="2">
    <source>
        <dbReference type="ARBA" id="ARBA00022741"/>
    </source>
</evidence>
<dbReference type="InterPro" id="IPR009000">
    <property type="entry name" value="Transl_B-barrel_sf"/>
</dbReference>
<dbReference type="PANTHER" id="PTHR43636">
    <property type="entry name" value="ELONGATION FACTOR G, MITOCHONDRIAL"/>
    <property type="match status" value="1"/>
</dbReference>
<dbReference type="NCBIfam" id="TIGR00231">
    <property type="entry name" value="small_GTP"/>
    <property type="match status" value="1"/>
</dbReference>
<dbReference type="AlphaFoldDB" id="F8P1E2"/>
<dbReference type="GO" id="GO:0003924">
    <property type="term" value="F:GTPase activity"/>
    <property type="evidence" value="ECO:0007669"/>
    <property type="project" value="UniProtKB-UniRule"/>
</dbReference>
<protein>
    <recommendedName>
        <fullName evidence="8">Elongation factor G, mitochondrial</fullName>
        <shortName evidence="8">EF-Gmt</shortName>
    </recommendedName>
    <alternativeName>
        <fullName evidence="8">Elongation factor G 1, mitochondrial</fullName>
        <shortName evidence="8">mEF-G 1</shortName>
    </alternativeName>
    <alternativeName>
        <fullName evidence="8">Elongation factor G1</fullName>
    </alternativeName>
</protein>
<dbReference type="InterPro" id="IPR014721">
    <property type="entry name" value="Ribsml_uS5_D2-typ_fold_subgr"/>
</dbReference>
<keyword evidence="5 8" id="KW-0496">Mitochondrion</keyword>
<evidence type="ECO:0000256" key="4">
    <source>
        <dbReference type="ARBA" id="ARBA00022917"/>
    </source>
</evidence>
<sequence>MLMFARQVPQSWSWALHRSRPSPRWSFSLVHGKRAASTAAALAKEPTPEEEAPSYPTYDLTDNDFKRLKFQRNIGVSAHIDSGKTTLTERILFYTGRIREIHEVRGRDAVGAKMDSMELEREKGITIQSAATFCDWEAKSPLNDEKHKYAINIIDTPGHVDFTIEVERALRVLDGAVLVLCAVAGVQSQTTTVDRQMRRYNVPRISFINKMDRPGANPWRIVNQIRSKLKIPAAALQVPIGVEDEFKGVVDLVRWKSIYNEGEKGVNVVESDEIPESVLELAKAKRTELIEQLAEVDDEIGELILNDEVPTHSQLAEAIRRSTVGLKFSPVFLGSAIKNTGVQPLLDGVCAYLPNPSESEVNAHDTTQPTSAPPVPLVPAAEAPLVGLAFKLEEGRFGQLTYMRVYQGTLKKAGLIYNARTGKKVKVPRLVRMHSNEMEDIESVGPGEICAIFGVECSSGDTFTDGSTSFSMTSMFVPEPVISLAIKPVGIETPNFSRALNRFQKEDPTFRVHIDHESKETIISGMGELHLEIYVERMRREYNVACTTGKPRVAFRETITQRADFSYTHKKQSGGAGQFARVIGWVEPMEFDEELGRDTAFESIVMGGNIPTNFIPAVEKGFFEALLKGSLSGNPITGCRLVLKDGAFHAVDSSELAFRLATIGAFREAFLKTKPVILEPIMTVEVVAPSEFQSAVIGGLNQRRGTIMDSEVREDEFTCIAEVALNDMFGYSNQLRGATQGKGEFSMEYKNHMPVLPNVQKEIEEAYRKTLPQAKK</sequence>
<dbReference type="Proteomes" id="UP000008064">
    <property type="component" value="Unassembled WGS sequence"/>
</dbReference>
<dbReference type="FunFam" id="3.30.230.10:FF:000003">
    <property type="entry name" value="Elongation factor G"/>
    <property type="match status" value="1"/>
</dbReference>
<keyword evidence="2 8" id="KW-0547">Nucleotide-binding</keyword>
<reference evidence="10" key="1">
    <citation type="submission" date="2011-04" db="EMBL/GenBank/DDBJ databases">
        <title>Evolution of plant cell wall degrading machinery underlies the functional diversity of forest fungi.</title>
        <authorList>
            <consortium name="US DOE Joint Genome Institute (JGI-PGF)"/>
            <person name="Eastwood D.C."/>
            <person name="Floudas D."/>
            <person name="Binder M."/>
            <person name="Majcherczyk A."/>
            <person name="Schneider P."/>
            <person name="Aerts A."/>
            <person name="Asiegbu F.O."/>
            <person name="Baker S.E."/>
            <person name="Barry K."/>
            <person name="Bendiksby M."/>
            <person name="Blumentritt M."/>
            <person name="Coutinho P.M."/>
            <person name="Cullen D."/>
            <person name="Cullen D."/>
            <person name="Gathman A."/>
            <person name="Goodell B."/>
            <person name="Henrissat B."/>
            <person name="Ihrmark K."/>
            <person name="Kauserud H."/>
            <person name="Kohler A."/>
            <person name="LaButti K."/>
            <person name="Lapidus A."/>
            <person name="Lavin J.L."/>
            <person name="Lee Y.-H."/>
            <person name="Lindquist E."/>
            <person name="Lilly W."/>
            <person name="Lucas S."/>
            <person name="Morin E."/>
            <person name="Murat C."/>
            <person name="Oguiza J.A."/>
            <person name="Park J."/>
            <person name="Pisabarro A.G."/>
            <person name="Riley R."/>
            <person name="Rosling A."/>
            <person name="Salamov A."/>
            <person name="Schmidt O."/>
            <person name="Schmutz J."/>
            <person name="Skrede I."/>
            <person name="Stenlid J."/>
            <person name="Wiebenga A."/>
            <person name="Xie X."/>
            <person name="Kues U."/>
            <person name="Hibbett D.S."/>
            <person name="Hoffmeister D."/>
            <person name="Hogberg N."/>
            <person name="Martin F."/>
            <person name="Grigoriev I.V."/>
            <person name="Watkinson S.C."/>
        </authorList>
    </citation>
    <scope>NUCLEOTIDE SEQUENCE</scope>
    <source>
        <strain evidence="10">S7.9</strain>
    </source>
</reference>
<comment type="subcellular location">
    <subcellularLocation>
        <location evidence="8">Mitochondrion</location>
    </subcellularLocation>
</comment>
<dbReference type="UniPathway" id="UPA00345"/>
<dbReference type="Pfam" id="PF14492">
    <property type="entry name" value="EFG_III"/>
    <property type="match status" value="1"/>
</dbReference>